<accession>A0ABN7V9L9</accession>
<name>A0ABN7V9L9_GIGMA</name>
<proteinExistence type="predicted"/>
<evidence type="ECO:0000256" key="1">
    <source>
        <dbReference type="SAM" id="MobiDB-lite"/>
    </source>
</evidence>
<dbReference type="EMBL" id="CAJVQB010011387">
    <property type="protein sequence ID" value="CAG8747340.1"/>
    <property type="molecule type" value="Genomic_DNA"/>
</dbReference>
<protein>
    <submittedName>
        <fullName evidence="2">42655_t:CDS:1</fullName>
    </submittedName>
</protein>
<keyword evidence="3" id="KW-1185">Reference proteome</keyword>
<gene>
    <name evidence="2" type="ORF">GMARGA_LOCUS16016</name>
</gene>
<organism evidence="2 3">
    <name type="scientific">Gigaspora margarita</name>
    <dbReference type="NCBI Taxonomy" id="4874"/>
    <lineage>
        <taxon>Eukaryota</taxon>
        <taxon>Fungi</taxon>
        <taxon>Fungi incertae sedis</taxon>
        <taxon>Mucoromycota</taxon>
        <taxon>Glomeromycotina</taxon>
        <taxon>Glomeromycetes</taxon>
        <taxon>Diversisporales</taxon>
        <taxon>Gigasporaceae</taxon>
        <taxon>Gigaspora</taxon>
    </lineage>
</organism>
<comment type="caution">
    <text evidence="2">The sequence shown here is derived from an EMBL/GenBank/DDBJ whole genome shotgun (WGS) entry which is preliminary data.</text>
</comment>
<sequence length="230" mass="26199">MSATQPIDTTGTNIATDLTAQTIANIELDDLLEHIAKKVKASTSNDENVLTSSEPSPTNRGPIYSNDERPETPKNLEFVPYSKKIIIPPRDSYITDLPNMKFSHNNPYLVIALKLDFYNDQCTTMQQNDLIQNAQNIKEQVKEITINKTYTKMEQRKAVLEDKSIYFKFETTESSSQKKEDDTISITSNTYQQRMDMDEISNAIVEGTKILHQLYSLVVTNKNYIIASME</sequence>
<evidence type="ECO:0000313" key="2">
    <source>
        <dbReference type="EMBL" id="CAG8747340.1"/>
    </source>
</evidence>
<evidence type="ECO:0000313" key="3">
    <source>
        <dbReference type="Proteomes" id="UP000789901"/>
    </source>
</evidence>
<dbReference type="Proteomes" id="UP000789901">
    <property type="component" value="Unassembled WGS sequence"/>
</dbReference>
<feature type="region of interest" description="Disordered" evidence="1">
    <location>
        <begin position="42"/>
        <end position="75"/>
    </location>
</feature>
<reference evidence="2 3" key="1">
    <citation type="submission" date="2021-06" db="EMBL/GenBank/DDBJ databases">
        <authorList>
            <person name="Kallberg Y."/>
            <person name="Tangrot J."/>
            <person name="Rosling A."/>
        </authorList>
    </citation>
    <scope>NUCLEOTIDE SEQUENCE [LARGE SCALE GENOMIC DNA]</scope>
    <source>
        <strain evidence="2 3">120-4 pot B 10/14</strain>
    </source>
</reference>
<feature type="compositionally biased region" description="Polar residues" evidence="1">
    <location>
        <begin position="42"/>
        <end position="59"/>
    </location>
</feature>